<keyword evidence="3" id="KW-0436">Ligase</keyword>
<accession>A0ABU7TI97</accession>
<evidence type="ECO:0000313" key="3">
    <source>
        <dbReference type="EMBL" id="MEE7489286.1"/>
    </source>
</evidence>
<dbReference type="InterPro" id="IPR045851">
    <property type="entry name" value="AMP-bd_C_sf"/>
</dbReference>
<dbReference type="GO" id="GO:0016874">
    <property type="term" value="F:ligase activity"/>
    <property type="evidence" value="ECO:0007669"/>
    <property type="project" value="UniProtKB-KW"/>
</dbReference>
<organism evidence="3 4">
    <name type="scientific">Methylobacterium oryzae</name>
    <dbReference type="NCBI Taxonomy" id="334852"/>
    <lineage>
        <taxon>Bacteria</taxon>
        <taxon>Pseudomonadati</taxon>
        <taxon>Pseudomonadota</taxon>
        <taxon>Alphaproteobacteria</taxon>
        <taxon>Hyphomicrobiales</taxon>
        <taxon>Methylobacteriaceae</taxon>
        <taxon>Methylobacterium</taxon>
    </lineage>
</organism>
<dbReference type="PANTHER" id="PTHR43767">
    <property type="entry name" value="LONG-CHAIN-FATTY-ACID--COA LIGASE"/>
    <property type="match status" value="1"/>
</dbReference>
<name>A0ABU7TI97_9HYPH</name>
<sequence length="595" mass="63005">MSPDPRIPAGWPALPFREAEARLTASGGPFAIATVDIRGVPTRIWEKAPPTLGDLFRIARGHGDKTFVVYRDERVTFTGFARAATALARALVEAGLRKGDRVAIAQRNLPEWPVSYFGALLAGAIATPLNAWWTGPELAYGLRHSGARVLIADGERFARIAPHLPECPALERVFTTRMEADSRATPLADLLGLVADWAALPDLPLPDIALDPEDDATLFYTSGTTGKPKGAVGTHRAAATTVMAYPYSAARSALRRGEAPPKPDPAAPQRAALLVIPLFHVTGCHASLGAALYGGHRLVMMHRWDAAAALDLIEREGCTSAGGVPTIAWQLANAAREAGRPLPTLEGVTYGGAPAAGDLVRALGEALPRVVPGTGWGMTETSATFTHHQGEDYLAHPESCGPPLPVCEVRIVDPLGQPLPPGEVGELCVKGPNVVRGYWDDPAATAEVLSAGWLRTGDLARADDEGFLTIVDRIKDMLIRGGENIYCCEVENALYEHPDVIDAVVLPVPHPTLGEEPGAIVVLAEGAETGPEAIRAFAAERLAAFKVPVRIEIWDALLPRNPAGKILRAPLRAVFAEKSGPNGSGQNGSPSSSGR</sequence>
<feature type="domain" description="AMP-dependent synthetase/ligase" evidence="1">
    <location>
        <begin position="57"/>
        <end position="439"/>
    </location>
</feature>
<dbReference type="RefSeq" id="WP_331300601.1">
    <property type="nucleotide sequence ID" value="NZ_MLCA01000001.1"/>
</dbReference>
<dbReference type="InterPro" id="IPR025110">
    <property type="entry name" value="AMP-bd_C"/>
</dbReference>
<dbReference type="InterPro" id="IPR020845">
    <property type="entry name" value="AMP-binding_CS"/>
</dbReference>
<dbReference type="Gene3D" id="2.30.38.10">
    <property type="entry name" value="Luciferase, Domain 3"/>
    <property type="match status" value="1"/>
</dbReference>
<dbReference type="InterPro" id="IPR000873">
    <property type="entry name" value="AMP-dep_synth/lig_dom"/>
</dbReference>
<dbReference type="Pfam" id="PF00501">
    <property type="entry name" value="AMP-binding"/>
    <property type="match status" value="1"/>
</dbReference>
<dbReference type="InterPro" id="IPR050237">
    <property type="entry name" value="ATP-dep_AMP-bd_enzyme"/>
</dbReference>
<protein>
    <submittedName>
        <fullName evidence="3">Fatty acid--CoA ligase</fullName>
    </submittedName>
</protein>
<feature type="domain" description="AMP-binding enzyme C-terminal" evidence="2">
    <location>
        <begin position="489"/>
        <end position="565"/>
    </location>
</feature>
<comment type="caution">
    <text evidence="3">The sequence shown here is derived from an EMBL/GenBank/DDBJ whole genome shotgun (WGS) entry which is preliminary data.</text>
</comment>
<dbReference type="PROSITE" id="PS00455">
    <property type="entry name" value="AMP_BINDING"/>
    <property type="match status" value="1"/>
</dbReference>
<dbReference type="Gene3D" id="3.30.300.30">
    <property type="match status" value="1"/>
</dbReference>
<dbReference type="Pfam" id="PF13193">
    <property type="entry name" value="AMP-binding_C"/>
    <property type="match status" value="1"/>
</dbReference>
<dbReference type="SUPFAM" id="SSF56801">
    <property type="entry name" value="Acetyl-CoA synthetase-like"/>
    <property type="match status" value="1"/>
</dbReference>
<proteinExistence type="predicted"/>
<reference evidence="3 4" key="1">
    <citation type="journal article" date="2012" name="Genet. Mol. Biol.">
        <title>Analysis of 16S rRNA and mxaF genes revealing insights into Methylobacterium niche-specific plant association.</title>
        <authorList>
            <person name="Dourado M.N."/>
            <person name="Andreote F.D."/>
            <person name="Dini-Andreote F."/>
            <person name="Conti R."/>
            <person name="Araujo J.M."/>
            <person name="Araujo W.L."/>
        </authorList>
    </citation>
    <scope>NUCLEOTIDE SEQUENCE [LARGE SCALE GENOMIC DNA]</scope>
    <source>
        <strain evidence="3 4">TC3-10</strain>
    </source>
</reference>
<evidence type="ECO:0000259" key="1">
    <source>
        <dbReference type="Pfam" id="PF00501"/>
    </source>
</evidence>
<keyword evidence="4" id="KW-1185">Reference proteome</keyword>
<evidence type="ECO:0000313" key="4">
    <source>
        <dbReference type="Proteomes" id="UP001355206"/>
    </source>
</evidence>
<gene>
    <name evidence="3" type="ORF">MOTC310_01870</name>
</gene>
<evidence type="ECO:0000259" key="2">
    <source>
        <dbReference type="Pfam" id="PF13193"/>
    </source>
</evidence>
<dbReference type="PANTHER" id="PTHR43767:SF7">
    <property type="entry name" value="MEDIUM_LONG-CHAIN-FATTY-ACID--COA LIGASE FADD8"/>
    <property type="match status" value="1"/>
</dbReference>
<dbReference type="Proteomes" id="UP001355206">
    <property type="component" value="Unassembled WGS sequence"/>
</dbReference>
<dbReference type="Gene3D" id="3.40.50.980">
    <property type="match status" value="2"/>
</dbReference>
<dbReference type="EMBL" id="MLCA01000001">
    <property type="protein sequence ID" value="MEE7489286.1"/>
    <property type="molecule type" value="Genomic_DNA"/>
</dbReference>